<dbReference type="AlphaFoldDB" id="A0A0K2UDF8"/>
<name>A0A0K2UDF8_LEPSM</name>
<organism evidence="1">
    <name type="scientific">Lepeophtheirus salmonis</name>
    <name type="common">Salmon louse</name>
    <name type="synonym">Caligus salmonis</name>
    <dbReference type="NCBI Taxonomy" id="72036"/>
    <lineage>
        <taxon>Eukaryota</taxon>
        <taxon>Metazoa</taxon>
        <taxon>Ecdysozoa</taxon>
        <taxon>Arthropoda</taxon>
        <taxon>Crustacea</taxon>
        <taxon>Multicrustacea</taxon>
        <taxon>Hexanauplia</taxon>
        <taxon>Copepoda</taxon>
        <taxon>Siphonostomatoida</taxon>
        <taxon>Caligidae</taxon>
        <taxon>Lepeophtheirus</taxon>
    </lineage>
</organism>
<evidence type="ECO:0000313" key="1">
    <source>
        <dbReference type="EMBL" id="CDW36294.1"/>
    </source>
</evidence>
<protein>
    <submittedName>
        <fullName evidence="1">Uncharacterized protein</fullName>
    </submittedName>
</protein>
<reference evidence="1" key="1">
    <citation type="submission" date="2014-05" db="EMBL/GenBank/DDBJ databases">
        <authorList>
            <person name="Chronopoulou M."/>
        </authorList>
    </citation>
    <scope>NUCLEOTIDE SEQUENCE</scope>
    <source>
        <tissue evidence="1">Whole organism</tissue>
    </source>
</reference>
<dbReference type="EMBL" id="HACA01018933">
    <property type="protein sequence ID" value="CDW36294.1"/>
    <property type="molecule type" value="Transcribed_RNA"/>
</dbReference>
<sequence>MHVRMFSWFTQVPFVGMPFRVAREDSGCERLMLLLN</sequence>
<accession>A0A0K2UDF8</accession>
<proteinExistence type="predicted"/>